<evidence type="ECO:0000259" key="12">
    <source>
        <dbReference type="PROSITE" id="PS50158"/>
    </source>
</evidence>
<dbReference type="InterPro" id="IPR000477">
    <property type="entry name" value="RT_dom"/>
</dbReference>
<dbReference type="CDD" id="cd09274">
    <property type="entry name" value="RNase_HI_RT_Ty3"/>
    <property type="match status" value="1"/>
</dbReference>
<evidence type="ECO:0000256" key="2">
    <source>
        <dbReference type="ARBA" id="ARBA00022670"/>
    </source>
</evidence>
<dbReference type="PANTHER" id="PTHR37984">
    <property type="entry name" value="PROTEIN CBG26694"/>
    <property type="match status" value="1"/>
</dbReference>
<dbReference type="STRING" id="1432141.A0A015J4G7"/>
<keyword evidence="10" id="KW-0862">Zinc</keyword>
<dbReference type="PROSITE" id="PS50878">
    <property type="entry name" value="RT_POL"/>
    <property type="match status" value="1"/>
</dbReference>
<keyword evidence="15" id="KW-1185">Reference proteome</keyword>
<dbReference type="SUPFAM" id="SSF52540">
    <property type="entry name" value="P-loop containing nucleoside triphosphate hydrolases"/>
    <property type="match status" value="1"/>
</dbReference>
<dbReference type="Pfam" id="PF17917">
    <property type="entry name" value="RT_RNaseH"/>
    <property type="match status" value="1"/>
</dbReference>
<dbReference type="Gene3D" id="3.10.10.10">
    <property type="entry name" value="HIV Type 1 Reverse Transcriptase, subunit A, domain 1"/>
    <property type="match status" value="1"/>
</dbReference>
<dbReference type="GO" id="GO:0003964">
    <property type="term" value="F:RNA-directed DNA polymerase activity"/>
    <property type="evidence" value="ECO:0007669"/>
    <property type="project" value="UniProtKB-KW"/>
</dbReference>
<dbReference type="GO" id="GO:0004519">
    <property type="term" value="F:endonuclease activity"/>
    <property type="evidence" value="ECO:0007669"/>
    <property type="project" value="UniProtKB-KW"/>
</dbReference>
<evidence type="ECO:0000256" key="7">
    <source>
        <dbReference type="ARBA" id="ARBA00022759"/>
    </source>
</evidence>
<keyword evidence="7" id="KW-0255">Endonuclease</keyword>
<organism evidence="14 15">
    <name type="scientific">Rhizophagus irregularis (strain DAOM 197198w)</name>
    <name type="common">Glomus intraradices</name>
    <dbReference type="NCBI Taxonomy" id="1432141"/>
    <lineage>
        <taxon>Eukaryota</taxon>
        <taxon>Fungi</taxon>
        <taxon>Fungi incertae sedis</taxon>
        <taxon>Mucoromycota</taxon>
        <taxon>Glomeromycotina</taxon>
        <taxon>Glomeromycetes</taxon>
        <taxon>Glomerales</taxon>
        <taxon>Glomeraceae</taxon>
        <taxon>Rhizophagus</taxon>
    </lineage>
</organism>
<dbReference type="FunFam" id="3.30.70.270:FF:000020">
    <property type="entry name" value="Transposon Tf2-6 polyprotein-like Protein"/>
    <property type="match status" value="1"/>
</dbReference>
<feature type="region of interest" description="Disordered" evidence="11">
    <location>
        <begin position="486"/>
        <end position="513"/>
    </location>
</feature>
<dbReference type="GO" id="GO:0004190">
    <property type="term" value="F:aspartic-type endopeptidase activity"/>
    <property type="evidence" value="ECO:0007669"/>
    <property type="project" value="UniProtKB-KW"/>
</dbReference>
<dbReference type="InterPro" id="IPR027417">
    <property type="entry name" value="P-loop_NTPase"/>
</dbReference>
<keyword evidence="6" id="KW-0064">Aspartyl protease</keyword>
<dbReference type="InterPro" id="IPR043128">
    <property type="entry name" value="Rev_trsase/Diguanyl_cyclase"/>
</dbReference>
<keyword evidence="9" id="KW-0695">RNA-directed DNA polymerase</keyword>
<dbReference type="Proteomes" id="UP000022910">
    <property type="component" value="Unassembled WGS sequence"/>
</dbReference>
<dbReference type="SUPFAM" id="SSF57756">
    <property type="entry name" value="Retrovirus zinc finger-like domains"/>
    <property type="match status" value="1"/>
</dbReference>
<dbReference type="HOGENOM" id="CLU_266979_0_0_1"/>
<dbReference type="EC" id="2.7.7.49" evidence="1"/>
<evidence type="ECO:0000256" key="9">
    <source>
        <dbReference type="ARBA" id="ARBA00022918"/>
    </source>
</evidence>
<dbReference type="Gene3D" id="3.30.70.270">
    <property type="match status" value="2"/>
</dbReference>
<gene>
    <name evidence="14" type="ORF">RirG_143060</name>
</gene>
<evidence type="ECO:0000313" key="14">
    <source>
        <dbReference type="EMBL" id="EXX64402.1"/>
    </source>
</evidence>
<evidence type="ECO:0000256" key="1">
    <source>
        <dbReference type="ARBA" id="ARBA00012493"/>
    </source>
</evidence>
<dbReference type="GO" id="GO:0006508">
    <property type="term" value="P:proteolysis"/>
    <property type="evidence" value="ECO:0007669"/>
    <property type="project" value="UniProtKB-KW"/>
</dbReference>
<feature type="compositionally biased region" description="Acidic residues" evidence="11">
    <location>
        <begin position="257"/>
        <end position="269"/>
    </location>
</feature>
<feature type="domain" description="CCHC-type" evidence="12">
    <location>
        <begin position="149"/>
        <end position="164"/>
    </location>
</feature>
<evidence type="ECO:0000256" key="5">
    <source>
        <dbReference type="ARBA" id="ARBA00022722"/>
    </source>
</evidence>
<dbReference type="Gene3D" id="2.40.70.10">
    <property type="entry name" value="Acid Proteases"/>
    <property type="match status" value="1"/>
</dbReference>
<keyword evidence="2" id="KW-0645">Protease</keyword>
<keyword evidence="4" id="KW-0548">Nucleotidyltransferase</keyword>
<proteinExistence type="predicted"/>
<sequence>MLEKLEEIKQLSGETIDKYYIRFRYLLKRAGGDAVVAAGNQKRIFIRGLNADHVKDVVMGSPADLARALELARASEKGYDALKGKFKQKEPELVVKLKEVIKNQDKYDVDDLTRDFARLRASDEAKMIRLMEENRRLKGRNQVRQESVCYDCGRKGHFRNNCPNKRKYDCRVNVIDGYDEHYDYEEYDDEYEDYDEPSELYYYDDEYEVYPMETRKVNKTKDDKVLKEKISKEKISREDLRRRNDEKWNQRRKSLENEMDVEEEDEDDQPTERSQNWDEPIGPEDFDDGRKKDEHRKWMDRKVRERKSREYGSGIADEVPPYDIIKDVRDARANITFGQLVNENRKYHSRLRQEKIEMNDRKTTAMKADLEIENQIVSVIIDTGAAISVITDKLRRKLGIPILGKSKFRCTIANGEKIEALGKVRIIIRYEDELEIEKEVEVIDSSEDLILENDIWKKLNVSIDFENKEMRIERHEETIVIPISYEKSPEEFEDPESSSDEEEYERSLGSEKRETVKMQSREDKFLEKLNIGEVDNDEKNDMIKMLLKYQDILEYDEEKEGRTRIVKHKIEIEEGVKPIKQKRYKETEEKSKVIREEVDKLLKQGKIRKSNSPWSSPVTLAKKKTGKYRFCIDYRQLNKVTIQDSYPLPRIDELLEKYRKAKWFSSIDLAAGFHQIEMDERDKAKTAFVCAKGLYEYNVMPFGLTNAPATFQRVMDEILEEFIDDFVVVYIDDIMIFSENLEDHMEHLEKVLKRLQEHNLIIKLKKCKFLERDIEFLEHIVGNGRLRPDEKKIEKVQGIKEPETVKEVRSFLGLCSYYRKFVENFSKIAKPLTSLVKKETEFIWGEEQQKAFDTLKEKLTKYPILQYPNYEKEFILITDASGDAYASRSLQGAEKRYPITELEYLAVIWGVKHFHKYLVNRRFKVITDHAALKGLMSAKIPTGRRARWVMELQQYNFEIIHRPGKENKNADALSRLLTMKKGKKPMIVIIYGVDGVGKTSVVTNLIKEWEKQGLKVRFNTFKRRRGDNPEFEIPKLETEWKFRKEVVEQINRRMLEFDEDTNIVILDKSPYCEYFYQRTKSFDRGLITPEGNHEMEKEIFRYKDLIDKAIVIFLENNNCWENYIGRETKKGNGGHKSSYDTLKKEEYMDMVRMFKEHQNLYTNTKKYTLVKALKDVQREIIALRDKNRELGNIISDDWNKKKVSSIKEIQEEIIKIEITIGKTEIYKEILWKKVSMTE</sequence>
<dbReference type="FunFam" id="3.10.10.10:FF:000007">
    <property type="entry name" value="Retrovirus-related Pol polyprotein from transposon 17.6-like Protein"/>
    <property type="match status" value="1"/>
</dbReference>
<dbReference type="InterPro" id="IPR041373">
    <property type="entry name" value="RT_RNaseH"/>
</dbReference>
<evidence type="ECO:0000256" key="3">
    <source>
        <dbReference type="ARBA" id="ARBA00022679"/>
    </source>
</evidence>
<feature type="compositionally biased region" description="Acidic residues" evidence="11">
    <location>
        <begin position="491"/>
        <end position="504"/>
    </location>
</feature>
<dbReference type="InterPro" id="IPR001878">
    <property type="entry name" value="Znf_CCHC"/>
</dbReference>
<evidence type="ECO:0000256" key="4">
    <source>
        <dbReference type="ARBA" id="ARBA00022695"/>
    </source>
</evidence>
<feature type="compositionally biased region" description="Basic and acidic residues" evidence="11">
    <location>
        <begin position="239"/>
        <end position="256"/>
    </location>
</feature>
<evidence type="ECO:0000256" key="11">
    <source>
        <dbReference type="SAM" id="MobiDB-lite"/>
    </source>
</evidence>
<dbReference type="InterPro" id="IPR021109">
    <property type="entry name" value="Peptidase_aspartic_dom_sf"/>
</dbReference>
<dbReference type="InterPro" id="IPR043502">
    <property type="entry name" value="DNA/RNA_pol_sf"/>
</dbReference>
<dbReference type="Gene3D" id="3.40.50.300">
    <property type="entry name" value="P-loop containing nucleotide triphosphate hydrolases"/>
    <property type="match status" value="1"/>
</dbReference>
<dbReference type="Pfam" id="PF13975">
    <property type="entry name" value="gag-asp_proteas"/>
    <property type="match status" value="1"/>
</dbReference>
<comment type="caution">
    <text evidence="14">The sequence shown here is derived from an EMBL/GenBank/DDBJ whole genome shotgun (WGS) entry which is preliminary data.</text>
</comment>
<dbReference type="SUPFAM" id="SSF56672">
    <property type="entry name" value="DNA/RNA polymerases"/>
    <property type="match status" value="1"/>
</dbReference>
<protein>
    <recommendedName>
        <fullName evidence="1">RNA-directed DNA polymerase</fullName>
        <ecNumber evidence="1">2.7.7.49</ecNumber>
    </recommendedName>
</protein>
<accession>A0A015J4G7</accession>
<keyword evidence="3" id="KW-0808">Transferase</keyword>
<dbReference type="InterPro" id="IPR036875">
    <property type="entry name" value="Znf_CCHC_sf"/>
</dbReference>
<dbReference type="AlphaFoldDB" id="A0A015J4G7"/>
<evidence type="ECO:0000256" key="8">
    <source>
        <dbReference type="ARBA" id="ARBA00022801"/>
    </source>
</evidence>
<keyword evidence="10" id="KW-0863">Zinc-finger</keyword>
<name>A0A015J4G7_RHIIW</name>
<dbReference type="InterPro" id="IPR001969">
    <property type="entry name" value="Aspartic_peptidase_AS"/>
</dbReference>
<feature type="region of interest" description="Disordered" evidence="11">
    <location>
        <begin position="239"/>
        <end position="296"/>
    </location>
</feature>
<dbReference type="Gene3D" id="4.10.60.10">
    <property type="entry name" value="Zinc finger, CCHC-type"/>
    <property type="match status" value="1"/>
</dbReference>
<dbReference type="CDD" id="cd01647">
    <property type="entry name" value="RT_LTR"/>
    <property type="match status" value="1"/>
</dbReference>
<keyword evidence="10" id="KW-0479">Metal-binding</keyword>
<reference evidence="14 15" key="1">
    <citation type="submission" date="2014-02" db="EMBL/GenBank/DDBJ databases">
        <title>Single nucleus genome sequencing reveals high similarity among nuclei of an endomycorrhizal fungus.</title>
        <authorList>
            <person name="Lin K."/>
            <person name="Geurts R."/>
            <person name="Zhang Z."/>
            <person name="Limpens E."/>
            <person name="Saunders D.G."/>
            <person name="Mu D."/>
            <person name="Pang E."/>
            <person name="Cao H."/>
            <person name="Cha H."/>
            <person name="Lin T."/>
            <person name="Zhou Q."/>
            <person name="Shang Y."/>
            <person name="Li Y."/>
            <person name="Ivanov S."/>
            <person name="Sharma T."/>
            <person name="Velzen R.V."/>
            <person name="Ruijter N.D."/>
            <person name="Aanen D.K."/>
            <person name="Win J."/>
            <person name="Kamoun S."/>
            <person name="Bisseling T."/>
            <person name="Huang S."/>
        </authorList>
    </citation>
    <scope>NUCLEOTIDE SEQUENCE [LARGE SCALE GENOMIC DNA]</scope>
    <source>
        <strain evidence="15">DAOM197198w</strain>
    </source>
</reference>
<dbReference type="PANTHER" id="PTHR37984:SF5">
    <property type="entry name" value="PROTEIN NYNRIN-LIKE"/>
    <property type="match status" value="1"/>
</dbReference>
<dbReference type="SUPFAM" id="SSF50630">
    <property type="entry name" value="Acid proteases"/>
    <property type="match status" value="1"/>
</dbReference>
<evidence type="ECO:0000256" key="6">
    <source>
        <dbReference type="ARBA" id="ARBA00022750"/>
    </source>
</evidence>
<dbReference type="GO" id="GO:0003676">
    <property type="term" value="F:nucleic acid binding"/>
    <property type="evidence" value="ECO:0007669"/>
    <property type="project" value="InterPro"/>
</dbReference>
<dbReference type="Pfam" id="PF00078">
    <property type="entry name" value="RVT_1"/>
    <property type="match status" value="1"/>
</dbReference>
<dbReference type="PROSITE" id="PS00141">
    <property type="entry name" value="ASP_PROTEASE"/>
    <property type="match status" value="1"/>
</dbReference>
<keyword evidence="5" id="KW-0540">Nuclease</keyword>
<feature type="domain" description="Reverse transcriptase" evidence="13">
    <location>
        <begin position="602"/>
        <end position="781"/>
    </location>
</feature>
<dbReference type="EMBL" id="JEMT01023260">
    <property type="protein sequence ID" value="EXX64402.1"/>
    <property type="molecule type" value="Genomic_DNA"/>
</dbReference>
<evidence type="ECO:0000259" key="13">
    <source>
        <dbReference type="PROSITE" id="PS50878"/>
    </source>
</evidence>
<evidence type="ECO:0000256" key="10">
    <source>
        <dbReference type="PROSITE-ProRule" id="PRU00047"/>
    </source>
</evidence>
<dbReference type="PROSITE" id="PS50158">
    <property type="entry name" value="ZF_CCHC"/>
    <property type="match status" value="1"/>
</dbReference>
<dbReference type="SMART" id="SM00343">
    <property type="entry name" value="ZnF_C2HC"/>
    <property type="match status" value="1"/>
</dbReference>
<evidence type="ECO:0000313" key="15">
    <source>
        <dbReference type="Proteomes" id="UP000022910"/>
    </source>
</evidence>
<keyword evidence="8" id="KW-0378">Hydrolase</keyword>
<dbReference type="GO" id="GO:0008270">
    <property type="term" value="F:zinc ion binding"/>
    <property type="evidence" value="ECO:0007669"/>
    <property type="project" value="UniProtKB-KW"/>
</dbReference>
<dbReference type="InterPro" id="IPR050951">
    <property type="entry name" value="Retrovirus_Pol_polyprotein"/>
</dbReference>